<dbReference type="InterPro" id="IPR001544">
    <property type="entry name" value="Aminotrans_IV"/>
</dbReference>
<evidence type="ECO:0000256" key="10">
    <source>
        <dbReference type="ARBA" id="ARBA00033316"/>
    </source>
</evidence>
<proteinExistence type="inferred from homology"/>
<dbReference type="InterPro" id="IPR005784">
    <property type="entry name" value="D_amino_transT"/>
</dbReference>
<name>A0ABQ1Q6Y9_9BACI</name>
<dbReference type="CDD" id="cd01558">
    <property type="entry name" value="D-AAT_like"/>
    <property type="match status" value="1"/>
</dbReference>
<evidence type="ECO:0000313" key="13">
    <source>
        <dbReference type="EMBL" id="GGD15845.1"/>
    </source>
</evidence>
<evidence type="ECO:0000256" key="2">
    <source>
        <dbReference type="ARBA" id="ARBA00009320"/>
    </source>
</evidence>
<organism evidence="13 14">
    <name type="scientific">Pontibacillus salipaludis</name>
    <dbReference type="NCBI Taxonomy" id="1697394"/>
    <lineage>
        <taxon>Bacteria</taxon>
        <taxon>Bacillati</taxon>
        <taxon>Bacillota</taxon>
        <taxon>Bacilli</taxon>
        <taxon>Bacillales</taxon>
        <taxon>Bacillaceae</taxon>
        <taxon>Pontibacillus</taxon>
    </lineage>
</organism>
<evidence type="ECO:0000256" key="1">
    <source>
        <dbReference type="ARBA" id="ARBA00001933"/>
    </source>
</evidence>
<keyword evidence="7" id="KW-0808">Transferase</keyword>
<evidence type="ECO:0000256" key="8">
    <source>
        <dbReference type="ARBA" id="ARBA00022898"/>
    </source>
</evidence>
<dbReference type="NCBIfam" id="TIGR01121">
    <property type="entry name" value="D_amino_aminoT"/>
    <property type="match status" value="1"/>
</dbReference>
<evidence type="ECO:0000256" key="9">
    <source>
        <dbReference type="ARBA" id="ARBA00030138"/>
    </source>
</evidence>
<dbReference type="Pfam" id="PF01063">
    <property type="entry name" value="Aminotran_4"/>
    <property type="match status" value="1"/>
</dbReference>
<dbReference type="EC" id="2.6.1.21" evidence="4"/>
<dbReference type="EMBL" id="BMIN01000010">
    <property type="protein sequence ID" value="GGD15845.1"/>
    <property type="molecule type" value="Genomic_DNA"/>
</dbReference>
<dbReference type="InterPro" id="IPR050571">
    <property type="entry name" value="Class-IV_PLP-Dep_Aminotrnsfr"/>
</dbReference>
<dbReference type="Gene3D" id="3.20.10.10">
    <property type="entry name" value="D-amino Acid Aminotransferase, subunit A, domain 2"/>
    <property type="match status" value="1"/>
</dbReference>
<dbReference type="InterPro" id="IPR043131">
    <property type="entry name" value="BCAT-like_N"/>
</dbReference>
<dbReference type="Gene3D" id="3.30.470.10">
    <property type="match status" value="1"/>
</dbReference>
<sequence length="300" mass="33922">MSIKPYLLTDQGFVNRDELYYPFEERGLQFGDGVYEVIRIYRGNYYLIKEHVERLFRSAKAIKINVPYSKEEMYEKLDELLTKNSVETDAKVYLQLTRGSAPRDHAFPKDVQANLYAYVQDLPRKVEPLQNGVTTITQPDVRWDYCYIKSLNLLPNVMAKQEATEKGAFEAILHRNKKVTEGSSSNVYLVKDGIVYTHPATENILHGCVRMRVVALTTQLGFPFIQAAFSLEDIAEADELFITSSTAEIMPVVKVDDIQVGTGKPGPVTQQLQQAYEKDAKIPQSDSIFPAAAQERPVSG</sequence>
<dbReference type="Proteomes" id="UP000642571">
    <property type="component" value="Unassembled WGS sequence"/>
</dbReference>
<evidence type="ECO:0000256" key="11">
    <source>
        <dbReference type="ARBA" id="ARBA00033391"/>
    </source>
</evidence>
<dbReference type="PANTHER" id="PTHR42743:SF10">
    <property type="entry name" value="D-ALANINE AMINOTRANSFERASE"/>
    <property type="match status" value="1"/>
</dbReference>
<keyword evidence="8" id="KW-0663">Pyridoxal phosphate</keyword>
<dbReference type="PANTHER" id="PTHR42743">
    <property type="entry name" value="AMINO-ACID AMINOTRANSFERASE"/>
    <property type="match status" value="1"/>
</dbReference>
<accession>A0ABQ1Q6Y9</accession>
<reference evidence="14" key="1">
    <citation type="journal article" date="2019" name="Int. J. Syst. Evol. Microbiol.">
        <title>The Global Catalogue of Microorganisms (GCM) 10K type strain sequencing project: providing services to taxonomists for standard genome sequencing and annotation.</title>
        <authorList>
            <consortium name="The Broad Institute Genomics Platform"/>
            <consortium name="The Broad Institute Genome Sequencing Center for Infectious Disease"/>
            <person name="Wu L."/>
            <person name="Ma J."/>
        </authorList>
    </citation>
    <scope>NUCLEOTIDE SEQUENCE [LARGE SCALE GENOMIC DNA]</scope>
    <source>
        <strain evidence="14">CGMCC 1.15353</strain>
    </source>
</reference>
<evidence type="ECO:0000313" key="14">
    <source>
        <dbReference type="Proteomes" id="UP000642571"/>
    </source>
</evidence>
<comment type="cofactor">
    <cofactor evidence="1">
        <name>pyridoxal 5'-phosphate</name>
        <dbReference type="ChEBI" id="CHEBI:597326"/>
    </cofactor>
</comment>
<comment type="subunit">
    <text evidence="3">Homodimer.</text>
</comment>
<evidence type="ECO:0000256" key="3">
    <source>
        <dbReference type="ARBA" id="ARBA00011738"/>
    </source>
</evidence>
<evidence type="ECO:0000256" key="7">
    <source>
        <dbReference type="ARBA" id="ARBA00022679"/>
    </source>
</evidence>
<dbReference type="RefSeq" id="WP_188654137.1">
    <property type="nucleotide sequence ID" value="NZ_BMIN01000010.1"/>
</dbReference>
<comment type="caution">
    <text evidence="13">The sequence shown here is derived from an EMBL/GenBank/DDBJ whole genome shotgun (WGS) entry which is preliminary data.</text>
</comment>
<evidence type="ECO:0000256" key="5">
    <source>
        <dbReference type="ARBA" id="ARBA00021779"/>
    </source>
</evidence>
<dbReference type="SUPFAM" id="SSF56752">
    <property type="entry name" value="D-aminoacid aminotransferase-like PLP-dependent enzymes"/>
    <property type="match status" value="1"/>
</dbReference>
<gene>
    <name evidence="13" type="primary">dat</name>
    <name evidence="13" type="ORF">GCM10011389_24470</name>
</gene>
<keyword evidence="6 13" id="KW-0032">Aminotransferase</keyword>
<comment type="similarity">
    <text evidence="2">Belongs to the class-IV pyridoxal-phosphate-dependent aminotransferase family.</text>
</comment>
<evidence type="ECO:0000256" key="4">
    <source>
        <dbReference type="ARBA" id="ARBA00012874"/>
    </source>
</evidence>
<dbReference type="InterPro" id="IPR036038">
    <property type="entry name" value="Aminotransferase-like"/>
</dbReference>
<comment type="catalytic activity">
    <reaction evidence="12">
        <text>D-alanine + 2-oxoglutarate = D-glutamate + pyruvate</text>
        <dbReference type="Rhea" id="RHEA:15869"/>
        <dbReference type="ChEBI" id="CHEBI:15361"/>
        <dbReference type="ChEBI" id="CHEBI:16810"/>
        <dbReference type="ChEBI" id="CHEBI:29986"/>
        <dbReference type="ChEBI" id="CHEBI:57416"/>
        <dbReference type="EC" id="2.6.1.21"/>
    </reaction>
</comment>
<keyword evidence="14" id="KW-1185">Reference proteome</keyword>
<evidence type="ECO:0000256" key="12">
    <source>
        <dbReference type="ARBA" id="ARBA00047911"/>
    </source>
</evidence>
<protein>
    <recommendedName>
        <fullName evidence="5">D-alanine aminotransferase</fullName>
        <ecNumber evidence="4">2.6.1.21</ecNumber>
    </recommendedName>
    <alternativeName>
        <fullName evidence="11">D-amino acid aminotransferase</fullName>
    </alternativeName>
    <alternativeName>
        <fullName evidence="9">D-amino acid transaminase</fullName>
    </alternativeName>
    <alternativeName>
        <fullName evidence="10">D-aspartate aminotransferase</fullName>
    </alternativeName>
</protein>
<dbReference type="InterPro" id="IPR043132">
    <property type="entry name" value="BCAT-like_C"/>
</dbReference>
<dbReference type="GO" id="GO:0008483">
    <property type="term" value="F:transaminase activity"/>
    <property type="evidence" value="ECO:0007669"/>
    <property type="project" value="UniProtKB-KW"/>
</dbReference>
<evidence type="ECO:0000256" key="6">
    <source>
        <dbReference type="ARBA" id="ARBA00022576"/>
    </source>
</evidence>